<evidence type="ECO:0000256" key="7">
    <source>
        <dbReference type="ARBA" id="ARBA00022692"/>
    </source>
</evidence>
<dbReference type="InterPro" id="IPR036890">
    <property type="entry name" value="HATPase_C_sf"/>
</dbReference>
<feature type="domain" description="HAMP" evidence="16">
    <location>
        <begin position="171"/>
        <end position="223"/>
    </location>
</feature>
<keyword evidence="9 17" id="KW-0418">Kinase</keyword>
<dbReference type="Gene3D" id="3.30.565.10">
    <property type="entry name" value="Histidine kinase-like ATPase, C-terminal domain"/>
    <property type="match status" value="1"/>
</dbReference>
<dbReference type="SUPFAM" id="SSF47384">
    <property type="entry name" value="Homodimeric domain of signal transducing histidine kinase"/>
    <property type="match status" value="1"/>
</dbReference>
<keyword evidence="7 14" id="KW-0812">Transmembrane</keyword>
<dbReference type="SMART" id="SM00304">
    <property type="entry name" value="HAMP"/>
    <property type="match status" value="1"/>
</dbReference>
<evidence type="ECO:0000256" key="10">
    <source>
        <dbReference type="ARBA" id="ARBA00022840"/>
    </source>
</evidence>
<evidence type="ECO:0000256" key="6">
    <source>
        <dbReference type="ARBA" id="ARBA00022679"/>
    </source>
</evidence>
<accession>A0A1V1NVE6</accession>
<evidence type="ECO:0000256" key="13">
    <source>
        <dbReference type="ARBA" id="ARBA00023136"/>
    </source>
</evidence>
<dbReference type="Gene3D" id="6.10.340.10">
    <property type="match status" value="1"/>
</dbReference>
<evidence type="ECO:0000256" key="4">
    <source>
        <dbReference type="ARBA" id="ARBA00022475"/>
    </source>
</evidence>
<dbReference type="SUPFAM" id="SSF55874">
    <property type="entry name" value="ATPase domain of HSP90 chaperone/DNA topoisomerase II/histidine kinase"/>
    <property type="match status" value="1"/>
</dbReference>
<keyword evidence="4" id="KW-1003">Cell membrane</keyword>
<proteinExistence type="predicted"/>
<dbReference type="PROSITE" id="PS50885">
    <property type="entry name" value="HAMP"/>
    <property type="match status" value="1"/>
</dbReference>
<dbReference type="InterPro" id="IPR003594">
    <property type="entry name" value="HATPase_dom"/>
</dbReference>
<gene>
    <name evidence="17" type="ORF">OMM_05605</name>
</gene>
<keyword evidence="13 14" id="KW-0472">Membrane</keyword>
<feature type="transmembrane region" description="Helical" evidence="14">
    <location>
        <begin position="149"/>
        <end position="169"/>
    </location>
</feature>
<protein>
    <recommendedName>
        <fullName evidence="3">histidine kinase</fullName>
        <ecNumber evidence="3">2.7.13.3</ecNumber>
    </recommendedName>
</protein>
<evidence type="ECO:0000256" key="2">
    <source>
        <dbReference type="ARBA" id="ARBA00004651"/>
    </source>
</evidence>
<dbReference type="SMART" id="SM00387">
    <property type="entry name" value="HATPase_c"/>
    <property type="match status" value="1"/>
</dbReference>
<dbReference type="InterPro" id="IPR005467">
    <property type="entry name" value="His_kinase_dom"/>
</dbReference>
<keyword evidence="5" id="KW-0597">Phosphoprotein</keyword>
<organism evidence="17 18">
    <name type="scientific">Candidatus Magnetoglobus multicellularis str. Araruama</name>
    <dbReference type="NCBI Taxonomy" id="890399"/>
    <lineage>
        <taxon>Bacteria</taxon>
        <taxon>Pseudomonadati</taxon>
        <taxon>Thermodesulfobacteriota</taxon>
        <taxon>Desulfobacteria</taxon>
        <taxon>Desulfobacterales</taxon>
        <taxon>Desulfobacteraceae</taxon>
        <taxon>Candidatus Magnetoglobus</taxon>
    </lineage>
</organism>
<evidence type="ECO:0000256" key="3">
    <source>
        <dbReference type="ARBA" id="ARBA00012438"/>
    </source>
</evidence>
<dbReference type="GO" id="GO:0005886">
    <property type="term" value="C:plasma membrane"/>
    <property type="evidence" value="ECO:0007669"/>
    <property type="project" value="UniProtKB-SubCell"/>
</dbReference>
<evidence type="ECO:0000256" key="9">
    <source>
        <dbReference type="ARBA" id="ARBA00022777"/>
    </source>
</evidence>
<dbReference type="PANTHER" id="PTHR45528:SF1">
    <property type="entry name" value="SENSOR HISTIDINE KINASE CPXA"/>
    <property type="match status" value="1"/>
</dbReference>
<dbReference type="GO" id="GO:0000155">
    <property type="term" value="F:phosphorelay sensor kinase activity"/>
    <property type="evidence" value="ECO:0007669"/>
    <property type="project" value="InterPro"/>
</dbReference>
<evidence type="ECO:0000256" key="5">
    <source>
        <dbReference type="ARBA" id="ARBA00022553"/>
    </source>
</evidence>
<dbReference type="Pfam" id="PF00672">
    <property type="entry name" value="HAMP"/>
    <property type="match status" value="1"/>
</dbReference>
<keyword evidence="8" id="KW-0547">Nucleotide-binding</keyword>
<dbReference type="InterPro" id="IPR003660">
    <property type="entry name" value="HAMP_dom"/>
</dbReference>
<dbReference type="InterPro" id="IPR036097">
    <property type="entry name" value="HisK_dim/P_sf"/>
</dbReference>
<keyword evidence="6" id="KW-0808">Transferase</keyword>
<dbReference type="AlphaFoldDB" id="A0A1V1NVE6"/>
<keyword evidence="10" id="KW-0067">ATP-binding</keyword>
<reference evidence="18" key="1">
    <citation type="submission" date="2012-11" db="EMBL/GenBank/DDBJ databases">
        <authorList>
            <person name="Lucero-Rivera Y.E."/>
            <person name="Tovar-Ramirez D."/>
        </authorList>
    </citation>
    <scope>NUCLEOTIDE SEQUENCE [LARGE SCALE GENOMIC DNA]</scope>
    <source>
        <strain evidence="18">Araruama</strain>
    </source>
</reference>
<evidence type="ECO:0000256" key="8">
    <source>
        <dbReference type="ARBA" id="ARBA00022741"/>
    </source>
</evidence>
<evidence type="ECO:0000259" key="16">
    <source>
        <dbReference type="PROSITE" id="PS50885"/>
    </source>
</evidence>
<sequence length="452" mass="51920">MELNKLDPLVSVLEEIYEIDNNWDLLRNNPKKWHETIFLVLIKGRPKDTHVTNLIKIITEKNYILKSPNLPMDGNIIFLPEDPMKLGDRLFLLDKDKNYICGNKPDESKNTLRKIKHHQKTLGFLGLNVPDISKYHHPLSIDYAKTQENAFICICFGLFVISILLSFLISRRLLKPIDQLTKGTKSIRTFQFDHKIDIYSDDELGQLAKDFNQMAQTLKAYEKMRKQWLADISHELRTPITIMRSKIEAIVDGIRECSTENIVSLKSDVIRLSKLIDDLHMLSQAESQNIYIQKEALNPNVPLIETLDSFQTNLKRNQTTQRIDLSSLDNVIMEGDKFYLIRLFSNLIENSLKYTNSPGELSIQTSIHKNKLQIDIEDSSPGVPDEALNRLFDRLYRVDQSRNRKNGSSGLGLSICKEIVNMHNGNIIANHSKLGGLHIQVEFPIKGDKSET</sequence>
<dbReference type="SUPFAM" id="SSF158472">
    <property type="entry name" value="HAMP domain-like"/>
    <property type="match status" value="1"/>
</dbReference>
<dbReference type="Proteomes" id="UP000189670">
    <property type="component" value="Unassembled WGS sequence"/>
</dbReference>
<dbReference type="InterPro" id="IPR050398">
    <property type="entry name" value="HssS/ArlS-like"/>
</dbReference>
<comment type="catalytic activity">
    <reaction evidence="1">
        <text>ATP + protein L-histidine = ADP + protein N-phospho-L-histidine.</text>
        <dbReference type="EC" id="2.7.13.3"/>
    </reaction>
</comment>
<dbReference type="EMBL" id="ATBP01001922">
    <property type="protein sequence ID" value="ETR66534.1"/>
    <property type="molecule type" value="Genomic_DNA"/>
</dbReference>
<evidence type="ECO:0000313" key="18">
    <source>
        <dbReference type="Proteomes" id="UP000189670"/>
    </source>
</evidence>
<evidence type="ECO:0000256" key="11">
    <source>
        <dbReference type="ARBA" id="ARBA00022989"/>
    </source>
</evidence>
<dbReference type="Pfam" id="PF02518">
    <property type="entry name" value="HATPase_c"/>
    <property type="match status" value="1"/>
</dbReference>
<dbReference type="InterPro" id="IPR003661">
    <property type="entry name" value="HisK_dim/P_dom"/>
</dbReference>
<dbReference type="PANTHER" id="PTHR45528">
    <property type="entry name" value="SENSOR HISTIDINE KINASE CPXA"/>
    <property type="match status" value="1"/>
</dbReference>
<dbReference type="CDD" id="cd06225">
    <property type="entry name" value="HAMP"/>
    <property type="match status" value="1"/>
</dbReference>
<keyword evidence="12" id="KW-0902">Two-component regulatory system</keyword>
<dbReference type="Gene3D" id="1.10.287.130">
    <property type="match status" value="1"/>
</dbReference>
<evidence type="ECO:0000256" key="12">
    <source>
        <dbReference type="ARBA" id="ARBA00023012"/>
    </source>
</evidence>
<evidence type="ECO:0000256" key="14">
    <source>
        <dbReference type="SAM" id="Phobius"/>
    </source>
</evidence>
<comment type="subcellular location">
    <subcellularLocation>
        <location evidence="2">Cell membrane</location>
        <topology evidence="2">Multi-pass membrane protein</topology>
    </subcellularLocation>
</comment>
<dbReference type="EC" id="2.7.13.3" evidence="3"/>
<dbReference type="SMART" id="SM00388">
    <property type="entry name" value="HisKA"/>
    <property type="match status" value="1"/>
</dbReference>
<evidence type="ECO:0000256" key="1">
    <source>
        <dbReference type="ARBA" id="ARBA00000085"/>
    </source>
</evidence>
<dbReference type="InterPro" id="IPR004358">
    <property type="entry name" value="Sig_transdc_His_kin-like_C"/>
</dbReference>
<evidence type="ECO:0000259" key="15">
    <source>
        <dbReference type="PROSITE" id="PS50109"/>
    </source>
</evidence>
<dbReference type="Pfam" id="PF00512">
    <property type="entry name" value="HisKA"/>
    <property type="match status" value="1"/>
</dbReference>
<dbReference type="GO" id="GO:0005524">
    <property type="term" value="F:ATP binding"/>
    <property type="evidence" value="ECO:0007669"/>
    <property type="project" value="UniProtKB-KW"/>
</dbReference>
<evidence type="ECO:0000313" key="17">
    <source>
        <dbReference type="EMBL" id="ETR66534.1"/>
    </source>
</evidence>
<keyword evidence="11 14" id="KW-1133">Transmembrane helix</keyword>
<dbReference type="PROSITE" id="PS50109">
    <property type="entry name" value="HIS_KIN"/>
    <property type="match status" value="1"/>
</dbReference>
<name>A0A1V1NVE6_9BACT</name>
<feature type="domain" description="Histidine kinase" evidence="15">
    <location>
        <begin position="231"/>
        <end position="447"/>
    </location>
</feature>
<dbReference type="PRINTS" id="PR00344">
    <property type="entry name" value="BCTRLSENSOR"/>
</dbReference>
<comment type="caution">
    <text evidence="17">The sequence shown here is derived from an EMBL/GenBank/DDBJ whole genome shotgun (WGS) entry which is preliminary data.</text>
</comment>
<dbReference type="CDD" id="cd00082">
    <property type="entry name" value="HisKA"/>
    <property type="match status" value="1"/>
</dbReference>